<dbReference type="Proteomes" id="UP000247696">
    <property type="component" value="Chromosome"/>
</dbReference>
<dbReference type="InterPro" id="IPR029026">
    <property type="entry name" value="tRNA_m1G_MTases_N"/>
</dbReference>
<dbReference type="GO" id="GO:0006396">
    <property type="term" value="P:RNA processing"/>
    <property type="evidence" value="ECO:0007669"/>
    <property type="project" value="InterPro"/>
</dbReference>
<dbReference type="GO" id="GO:0008173">
    <property type="term" value="F:RNA methyltransferase activity"/>
    <property type="evidence" value="ECO:0007669"/>
    <property type="project" value="InterPro"/>
</dbReference>
<dbReference type="KEGG" id="cpre:Csp1_20940"/>
<keyword evidence="5" id="KW-1185">Reference proteome</keyword>
<evidence type="ECO:0000313" key="5">
    <source>
        <dbReference type="Proteomes" id="UP000247696"/>
    </source>
</evidence>
<evidence type="ECO:0000256" key="1">
    <source>
        <dbReference type="ARBA" id="ARBA00022603"/>
    </source>
</evidence>
<dbReference type="GO" id="GO:0003723">
    <property type="term" value="F:RNA binding"/>
    <property type="evidence" value="ECO:0007669"/>
    <property type="project" value="InterPro"/>
</dbReference>
<keyword evidence="1 4" id="KW-0489">Methyltransferase</keyword>
<dbReference type="PANTHER" id="PTHR43191:SF12">
    <property type="entry name" value="RRNA METHYLASE"/>
    <property type="match status" value="1"/>
</dbReference>
<protein>
    <submittedName>
        <fullName evidence="4">Putative tRNA/rRNA methyltransferase</fullName>
        <ecNumber evidence="4">2.1.1.-</ecNumber>
    </submittedName>
</protein>
<dbReference type="InterPro" id="IPR001537">
    <property type="entry name" value="SpoU_MeTrfase"/>
</dbReference>
<dbReference type="SUPFAM" id="SSF55315">
    <property type="entry name" value="L30e-like"/>
    <property type="match status" value="1"/>
</dbReference>
<dbReference type="AlphaFoldDB" id="A0A2Z3YNG6"/>
<dbReference type="RefSeq" id="WP_162620249.1">
    <property type="nucleotide sequence ID" value="NZ_CP024988.1"/>
</dbReference>
<dbReference type="PANTHER" id="PTHR43191">
    <property type="entry name" value="RRNA METHYLTRANSFERASE 3"/>
    <property type="match status" value="1"/>
</dbReference>
<dbReference type="EMBL" id="CP024988">
    <property type="protein sequence ID" value="AWT26855.1"/>
    <property type="molecule type" value="Genomic_DNA"/>
</dbReference>
<dbReference type="Gene3D" id="3.40.1280.10">
    <property type="match status" value="1"/>
</dbReference>
<dbReference type="InterPro" id="IPR029028">
    <property type="entry name" value="Alpha/beta_knot_MTases"/>
</dbReference>
<keyword evidence="2 4" id="KW-0808">Transferase</keyword>
<dbReference type="EC" id="2.1.1.-" evidence="4"/>
<proteinExistence type="predicted"/>
<evidence type="ECO:0000313" key="4">
    <source>
        <dbReference type="EMBL" id="AWT26855.1"/>
    </source>
</evidence>
<dbReference type="GO" id="GO:0032259">
    <property type="term" value="P:methylation"/>
    <property type="evidence" value="ECO:0007669"/>
    <property type="project" value="UniProtKB-KW"/>
</dbReference>
<organism evidence="4 5">
    <name type="scientific">Corynebacterium provencense</name>
    <dbReference type="NCBI Taxonomy" id="1737425"/>
    <lineage>
        <taxon>Bacteria</taxon>
        <taxon>Bacillati</taxon>
        <taxon>Actinomycetota</taxon>
        <taxon>Actinomycetes</taxon>
        <taxon>Mycobacteriales</taxon>
        <taxon>Corynebacteriaceae</taxon>
        <taxon>Corynebacterium</taxon>
    </lineage>
</organism>
<dbReference type="SUPFAM" id="SSF75217">
    <property type="entry name" value="alpha/beta knot"/>
    <property type="match status" value="1"/>
</dbReference>
<dbReference type="InterPro" id="IPR029064">
    <property type="entry name" value="Ribosomal_eL30-like_sf"/>
</dbReference>
<evidence type="ECO:0000256" key="2">
    <source>
        <dbReference type="ARBA" id="ARBA00022679"/>
    </source>
</evidence>
<dbReference type="CDD" id="cd18095">
    <property type="entry name" value="SpoU-like_rRNA-MTase"/>
    <property type="match status" value="1"/>
</dbReference>
<feature type="domain" description="tRNA/rRNA methyltransferase SpoU type" evidence="3">
    <location>
        <begin position="135"/>
        <end position="277"/>
    </location>
</feature>
<accession>A0A2Z3YNG6</accession>
<name>A0A2Z3YNG6_9CORY</name>
<gene>
    <name evidence="4" type="ORF">Csp1_20940</name>
</gene>
<dbReference type="InterPro" id="IPR051259">
    <property type="entry name" value="rRNA_Methyltransferase"/>
</dbReference>
<dbReference type="Pfam" id="PF00588">
    <property type="entry name" value="SpoU_methylase"/>
    <property type="match status" value="1"/>
</dbReference>
<sequence length="292" mass="30515">MEPVTVISDPLDPRLDDVRDLNSSDRRPDLPGGRGLVIAEGNLVVPRLISSRFPVRCVVGFPRRLAELVDAAAADPVVAAGLSGVPLYEVDRETLADVAGFDMHRGLVAAADRVPEPTVTEVLDGLDPGNRVIGVLEGVGDHENIGALFRNAAGLGVGAVLLGAGCADPLYRRVVRVSMGHVLRVPFAHMPGKTTTWQRGLSDLRDRGYRVVAMTPNTETTLEDAVRGAGRVAVMVGAEGPGLTEHAMRAADVRAKIPMAPGTDSLNVATSAAIGFYAATSPGAADAAQRPV</sequence>
<evidence type="ECO:0000259" key="3">
    <source>
        <dbReference type="Pfam" id="PF00588"/>
    </source>
</evidence>
<reference evidence="5" key="1">
    <citation type="submission" date="2017-11" db="EMBL/GenBank/DDBJ databases">
        <title>Otitis media/interna in a cat caused by the recently described species Corynebacterium provencense.</title>
        <authorList>
            <person name="Kittl S."/>
            <person name="Brodard I."/>
            <person name="Rychener L."/>
            <person name="Jores J."/>
            <person name="Roosje P."/>
            <person name="Gobeli Brawand S."/>
        </authorList>
    </citation>
    <scope>NUCLEOTIDE SEQUENCE [LARGE SCALE GENOMIC DNA]</scope>
    <source>
        <strain evidence="5">17KM38</strain>
    </source>
</reference>